<name>A0ABM8Q3I1_9BACT</name>
<evidence type="ECO:0000256" key="4">
    <source>
        <dbReference type="ARBA" id="ARBA00022452"/>
    </source>
</evidence>
<keyword evidence="5 10" id="KW-0812">Transmembrane</keyword>
<comment type="caution">
    <text evidence="14">The sequence shown here is derived from an EMBL/GenBank/DDBJ whole genome shotgun (WGS) entry which is preliminary data.</text>
</comment>
<evidence type="ECO:0000256" key="2">
    <source>
        <dbReference type="ARBA" id="ARBA00009810"/>
    </source>
</evidence>
<dbReference type="Gene3D" id="2.170.130.10">
    <property type="entry name" value="TonB-dependent receptor, plug domain"/>
    <property type="match status" value="1"/>
</dbReference>
<evidence type="ECO:0000256" key="9">
    <source>
        <dbReference type="ARBA" id="ARBA00023237"/>
    </source>
</evidence>
<dbReference type="Pfam" id="PF07715">
    <property type="entry name" value="Plug"/>
    <property type="match status" value="1"/>
</dbReference>
<comment type="subcellular location">
    <subcellularLocation>
        <location evidence="1 10">Cell outer membrane</location>
        <topology evidence="1 10">Multi-pass membrane protein</topology>
    </subcellularLocation>
</comment>
<keyword evidence="6" id="KW-0732">Signal</keyword>
<sequence length="696" mass="76481">MKFEPIKISLVASIFVSVAFSNQNVSLDAIEVTSTGGGYASVDESKITTRNATLLRDVFRDIPGVYVGGTNGMNQKIYMRGVSDRGLNITIDGAKQNGNTFHHNADLLIDPELIKAVEVEVGSKSVVRGAGALGGSVAFKTVDASDLLEDGQDIGAKLKMGYTSNNEGFSQSAMVYARALESLDLLAAFKHYGYDFSKAGNRKKSGGDGNDINYLFKVGYSFLDSHKISLSKEHMQYKGQYPMRAEFGSWIDGQLDNRKYERDTHTIKYTYAPNENFELDNTIYHTKHQRIGSTNSGVKWGVETTGAKIGAKTKLQTGDFAHTLRYGFDYYQSKNFVKPGNNTPEKVNNYSLYLEDAIKYGDLTLTPGVRYERHELKTYNGKTGNLSGYKYKFNEITPAFALDYNFGYGFSAFASYARVFRGPDVMESMMASGSSRGKAQNWAANDSLKATTGDAYEIGARYKTEFSQNSSFSFMAKYFNTKYKNLIVDNNANAGIVGCPNGQGALCRVNAGGATIDGVELFARLYLDNLSLAAGYTHQKVKYKDRVAVTTNGRGRGGGGGGGGGGQKTTSYLTSNIIGYRDQGDKYTFNAEYTIPQADLLLGYNLLFFKSKNTVSASDYSGKNIKMPSYAVSDIYATYMPSSGRFKGLEINAGLYNMFNKTYASHSQRTADYTGDSTSIDWEPGRNFKVSVSYKF</sequence>
<organism evidence="14 15">
    <name type="scientific">Campylobacter majalis</name>
    <dbReference type="NCBI Taxonomy" id="2790656"/>
    <lineage>
        <taxon>Bacteria</taxon>
        <taxon>Pseudomonadati</taxon>
        <taxon>Campylobacterota</taxon>
        <taxon>Epsilonproteobacteria</taxon>
        <taxon>Campylobacterales</taxon>
        <taxon>Campylobacteraceae</taxon>
        <taxon>Campylobacter</taxon>
    </lineage>
</organism>
<dbReference type="SUPFAM" id="SSF56935">
    <property type="entry name" value="Porins"/>
    <property type="match status" value="1"/>
</dbReference>
<dbReference type="PROSITE" id="PS52016">
    <property type="entry name" value="TONB_DEPENDENT_REC_3"/>
    <property type="match status" value="1"/>
</dbReference>
<gene>
    <name evidence="14" type="primary">hxuC</name>
    <name evidence="14" type="ORF">LMG7974_00324</name>
</gene>
<dbReference type="InterPro" id="IPR012910">
    <property type="entry name" value="Plug_dom"/>
</dbReference>
<dbReference type="PANTHER" id="PTHR30069:SF41">
    <property type="entry name" value="HEME_HEMOPEXIN UTILIZATION PROTEIN C"/>
    <property type="match status" value="1"/>
</dbReference>
<accession>A0ABM8Q3I1</accession>
<evidence type="ECO:0000256" key="1">
    <source>
        <dbReference type="ARBA" id="ARBA00004571"/>
    </source>
</evidence>
<keyword evidence="4 10" id="KW-1134">Transmembrane beta strand</keyword>
<keyword evidence="8 10" id="KW-0472">Membrane</keyword>
<feature type="domain" description="TonB-dependent receptor-like beta-barrel" evidence="12">
    <location>
        <begin position="223"/>
        <end position="657"/>
    </location>
</feature>
<dbReference type="CDD" id="cd01347">
    <property type="entry name" value="ligand_gated_channel"/>
    <property type="match status" value="1"/>
</dbReference>
<keyword evidence="7 11" id="KW-0798">TonB box</keyword>
<dbReference type="InterPro" id="IPR039426">
    <property type="entry name" value="TonB-dep_rcpt-like"/>
</dbReference>
<evidence type="ECO:0000313" key="15">
    <source>
        <dbReference type="Proteomes" id="UP000789803"/>
    </source>
</evidence>
<dbReference type="PANTHER" id="PTHR30069">
    <property type="entry name" value="TONB-DEPENDENT OUTER MEMBRANE RECEPTOR"/>
    <property type="match status" value="1"/>
</dbReference>
<dbReference type="EMBL" id="CAJHOF010000002">
    <property type="protein sequence ID" value="CAD7287445.1"/>
    <property type="molecule type" value="Genomic_DNA"/>
</dbReference>
<dbReference type="RefSeq" id="WP_229932142.1">
    <property type="nucleotide sequence ID" value="NZ_CAJHOF010000002.1"/>
</dbReference>
<dbReference type="InterPro" id="IPR036942">
    <property type="entry name" value="Beta-barrel_TonB_sf"/>
</dbReference>
<evidence type="ECO:0000259" key="12">
    <source>
        <dbReference type="Pfam" id="PF00593"/>
    </source>
</evidence>
<evidence type="ECO:0000256" key="6">
    <source>
        <dbReference type="ARBA" id="ARBA00022729"/>
    </source>
</evidence>
<keyword evidence="3 10" id="KW-0813">Transport</keyword>
<dbReference type="InterPro" id="IPR037066">
    <property type="entry name" value="Plug_dom_sf"/>
</dbReference>
<dbReference type="Proteomes" id="UP000789803">
    <property type="component" value="Unassembled WGS sequence"/>
</dbReference>
<reference evidence="14 15" key="1">
    <citation type="submission" date="2020-11" db="EMBL/GenBank/DDBJ databases">
        <authorList>
            <person name="Peeters C."/>
        </authorList>
    </citation>
    <scope>NUCLEOTIDE SEQUENCE [LARGE SCALE GENOMIC DNA]</scope>
    <source>
        <strain evidence="14 15">LMG 7974</strain>
    </source>
</reference>
<proteinExistence type="inferred from homology"/>
<dbReference type="PROSITE" id="PS01156">
    <property type="entry name" value="TONB_DEPENDENT_REC_2"/>
    <property type="match status" value="1"/>
</dbReference>
<keyword evidence="15" id="KW-1185">Reference proteome</keyword>
<evidence type="ECO:0000256" key="7">
    <source>
        <dbReference type="ARBA" id="ARBA00023077"/>
    </source>
</evidence>
<evidence type="ECO:0000256" key="5">
    <source>
        <dbReference type="ARBA" id="ARBA00022692"/>
    </source>
</evidence>
<evidence type="ECO:0000313" key="14">
    <source>
        <dbReference type="EMBL" id="CAD7287445.1"/>
    </source>
</evidence>
<dbReference type="InterPro" id="IPR010917">
    <property type="entry name" value="TonB_rcpt_CS"/>
</dbReference>
<feature type="domain" description="TonB-dependent receptor plug" evidence="13">
    <location>
        <begin position="35"/>
        <end position="135"/>
    </location>
</feature>
<dbReference type="Gene3D" id="2.40.170.20">
    <property type="entry name" value="TonB-dependent receptor, beta-barrel domain"/>
    <property type="match status" value="1"/>
</dbReference>
<evidence type="ECO:0000256" key="11">
    <source>
        <dbReference type="RuleBase" id="RU003357"/>
    </source>
</evidence>
<keyword evidence="9 10" id="KW-0998">Cell outer membrane</keyword>
<evidence type="ECO:0000256" key="10">
    <source>
        <dbReference type="PROSITE-ProRule" id="PRU01360"/>
    </source>
</evidence>
<dbReference type="Pfam" id="PF00593">
    <property type="entry name" value="TonB_dep_Rec_b-barrel"/>
    <property type="match status" value="1"/>
</dbReference>
<protein>
    <submittedName>
        <fullName evidence="14">Heme/hemopexin utilization protein C</fullName>
    </submittedName>
</protein>
<evidence type="ECO:0000259" key="13">
    <source>
        <dbReference type="Pfam" id="PF07715"/>
    </source>
</evidence>
<evidence type="ECO:0000256" key="8">
    <source>
        <dbReference type="ARBA" id="ARBA00023136"/>
    </source>
</evidence>
<dbReference type="InterPro" id="IPR000531">
    <property type="entry name" value="Beta-barrel_TonB"/>
</dbReference>
<evidence type="ECO:0000256" key="3">
    <source>
        <dbReference type="ARBA" id="ARBA00022448"/>
    </source>
</evidence>
<comment type="similarity">
    <text evidence="2 10 11">Belongs to the TonB-dependent receptor family.</text>
</comment>